<keyword evidence="7" id="KW-0645">Protease</keyword>
<reference evidence="7" key="1">
    <citation type="submission" date="2020-11" db="EMBL/GenBank/DDBJ databases">
        <title>Sequencing the genomes of 1000 actinobacteria strains.</title>
        <authorList>
            <person name="Klenk H.-P."/>
        </authorList>
    </citation>
    <scope>NUCLEOTIDE SEQUENCE</scope>
    <source>
        <strain evidence="7">DSM 45356</strain>
    </source>
</reference>
<dbReference type="PANTHER" id="PTHR42776:SF27">
    <property type="entry name" value="DIPEPTIDYL PEPTIDASE FAMILY MEMBER 6"/>
    <property type="match status" value="1"/>
</dbReference>
<dbReference type="PROSITE" id="PS00708">
    <property type="entry name" value="PRO_ENDOPEP_SER"/>
    <property type="match status" value="1"/>
</dbReference>
<keyword evidence="1" id="KW-0378">Hydrolase</keyword>
<protein>
    <recommendedName>
        <fullName evidence="4">Acyl-peptide hydrolase</fullName>
    </recommendedName>
    <alternativeName>
        <fullName evidence="3">Acylaminoacyl-peptidase</fullName>
    </alternativeName>
</protein>
<evidence type="ECO:0000256" key="1">
    <source>
        <dbReference type="ARBA" id="ARBA00022801"/>
    </source>
</evidence>
<sequence length="543" mass="59173">MRRASWHPDGMSLVFEADHKGDDLTQLYLVAPGDEEPQAITETVGAQFKLPTGRAFSPDGQFIAYEGNDRDPADQDIIVRTVKTGEVRRIYTDGGRMSLGGWSPDGSELSFSLGTGGYDHVLHVVSVEDGAVRRLSPPENASVYLGPWLPDGSGIVVRTDAGREFKGLAVINAADGHLTWLDTPDWDVESVTLSANGRVLVWMVNVDGATELHARDLTTGDDLPVPALPLGQADELAVSADGSFAVMRMSTPARPWNIAVVDLATGAVRWLTDSRPEAADSTSFVEPTLVHYETFDGRTIPAYLYRPTDKVAPIGVLLSVHGGPTYQERPVYMYDGFYQYLASQGIAVLAPNARGSTGYGKPYQKLVYRDWGGDDLKDFAHAARYLQAQDWADPAKIGLFGASYGGFVVLSCLARLPEIDWAAGVSMFGPSNLVTLAEATPKAFRSLVAEVIGDPDTEADRMLAQSPITYADQIRSPLFVWQGARDTRVPQGESDQLVDRLRARGVEVRYDVYPDEGHGLTKTENQIQARSDVAEFLIAHLRN</sequence>
<evidence type="ECO:0000256" key="5">
    <source>
        <dbReference type="ARBA" id="ARBA00045885"/>
    </source>
</evidence>
<comment type="caution">
    <text evidence="7">The sequence shown here is derived from an EMBL/GenBank/DDBJ whole genome shotgun (WGS) entry which is preliminary data.</text>
</comment>
<dbReference type="Gene3D" id="2.120.10.30">
    <property type="entry name" value="TolB, C-terminal domain"/>
    <property type="match status" value="1"/>
</dbReference>
<dbReference type="PANTHER" id="PTHR42776">
    <property type="entry name" value="SERINE PEPTIDASE S9 FAMILY MEMBER"/>
    <property type="match status" value="1"/>
</dbReference>
<dbReference type="InterPro" id="IPR002471">
    <property type="entry name" value="Pept_S9_AS"/>
</dbReference>
<dbReference type="AlphaFoldDB" id="A0A8J7KSM2"/>
<dbReference type="SUPFAM" id="SSF53474">
    <property type="entry name" value="alpha/beta-Hydrolases"/>
    <property type="match status" value="1"/>
</dbReference>
<gene>
    <name evidence="7" type="ORF">IW245_005991</name>
</gene>
<evidence type="ECO:0000256" key="4">
    <source>
        <dbReference type="ARBA" id="ARBA00032596"/>
    </source>
</evidence>
<feature type="domain" description="Peptidase S9 prolyl oligopeptidase catalytic" evidence="6">
    <location>
        <begin position="338"/>
        <end position="542"/>
    </location>
</feature>
<dbReference type="Pfam" id="PF00326">
    <property type="entry name" value="Peptidase_S9"/>
    <property type="match status" value="1"/>
</dbReference>
<evidence type="ECO:0000259" key="6">
    <source>
        <dbReference type="Pfam" id="PF00326"/>
    </source>
</evidence>
<dbReference type="SUPFAM" id="SSF82171">
    <property type="entry name" value="DPP6 N-terminal domain-like"/>
    <property type="match status" value="1"/>
</dbReference>
<accession>A0A8J7KSM2</accession>
<dbReference type="GO" id="GO:0004177">
    <property type="term" value="F:aminopeptidase activity"/>
    <property type="evidence" value="ECO:0007669"/>
    <property type="project" value="UniProtKB-KW"/>
</dbReference>
<dbReference type="Gene3D" id="3.40.50.1820">
    <property type="entry name" value="alpha/beta hydrolase"/>
    <property type="match status" value="1"/>
</dbReference>
<dbReference type="GO" id="GO:0004252">
    <property type="term" value="F:serine-type endopeptidase activity"/>
    <property type="evidence" value="ECO:0007669"/>
    <property type="project" value="InterPro"/>
</dbReference>
<dbReference type="InterPro" id="IPR029058">
    <property type="entry name" value="AB_hydrolase_fold"/>
</dbReference>
<dbReference type="InterPro" id="IPR001375">
    <property type="entry name" value="Peptidase_S9_cat"/>
</dbReference>
<dbReference type="GO" id="GO:0006508">
    <property type="term" value="P:proteolysis"/>
    <property type="evidence" value="ECO:0007669"/>
    <property type="project" value="InterPro"/>
</dbReference>
<dbReference type="EMBL" id="JADOUF010000001">
    <property type="protein sequence ID" value="MBG6139797.1"/>
    <property type="molecule type" value="Genomic_DNA"/>
</dbReference>
<keyword evidence="8" id="KW-1185">Reference proteome</keyword>
<proteinExistence type="predicted"/>
<dbReference type="Proteomes" id="UP000622552">
    <property type="component" value="Unassembled WGS sequence"/>
</dbReference>
<dbReference type="InterPro" id="IPR011042">
    <property type="entry name" value="6-blade_b-propeller_TolB-like"/>
</dbReference>
<evidence type="ECO:0000256" key="2">
    <source>
        <dbReference type="ARBA" id="ARBA00022990"/>
    </source>
</evidence>
<evidence type="ECO:0000313" key="7">
    <source>
        <dbReference type="EMBL" id="MBG6139797.1"/>
    </source>
</evidence>
<keyword evidence="7" id="KW-0031">Aminopeptidase</keyword>
<organism evidence="7 8">
    <name type="scientific">Longispora fulva</name>
    <dbReference type="NCBI Taxonomy" id="619741"/>
    <lineage>
        <taxon>Bacteria</taxon>
        <taxon>Bacillati</taxon>
        <taxon>Actinomycetota</taxon>
        <taxon>Actinomycetes</taxon>
        <taxon>Micromonosporales</taxon>
        <taxon>Micromonosporaceae</taxon>
        <taxon>Longispora</taxon>
    </lineage>
</organism>
<comment type="function">
    <text evidence="5">This enzyme catalyzes the hydrolysis of the N-terminal peptide bond of an N-acetylated peptide to generate an N-acetylated amino acid and a peptide with a free N-terminus. It preferentially cleaves off Ac-Ala, Ac-Met and Ac-Ser. Also, involved in the degradation of oxidized and glycated proteins.</text>
</comment>
<name>A0A8J7KSM2_9ACTN</name>
<dbReference type="RefSeq" id="WP_197006413.1">
    <property type="nucleotide sequence ID" value="NZ_BONS01000006.1"/>
</dbReference>
<evidence type="ECO:0000313" key="8">
    <source>
        <dbReference type="Proteomes" id="UP000622552"/>
    </source>
</evidence>
<keyword evidence="2" id="KW-0007">Acetylation</keyword>
<evidence type="ECO:0000256" key="3">
    <source>
        <dbReference type="ARBA" id="ARBA00032284"/>
    </source>
</evidence>